<accession>A0ABV2AWS1</accession>
<keyword evidence="1" id="KW-0732">Signal</keyword>
<feature type="chain" id="PRO_5047222390" description="FlgO domain-containing protein" evidence="1">
    <location>
        <begin position="16"/>
        <end position="202"/>
    </location>
</feature>
<evidence type="ECO:0000313" key="2">
    <source>
        <dbReference type="EMBL" id="MES1928038.1"/>
    </source>
</evidence>
<dbReference type="PROSITE" id="PS51257">
    <property type="entry name" value="PROKAR_LIPOPROTEIN"/>
    <property type="match status" value="1"/>
</dbReference>
<name>A0ABV2AWS1_9GAMM</name>
<evidence type="ECO:0000313" key="3">
    <source>
        <dbReference type="Proteomes" id="UP001460888"/>
    </source>
</evidence>
<gene>
    <name evidence="2" type="ORF">SADO_02245</name>
</gene>
<dbReference type="InterPro" id="IPR046596">
    <property type="entry name" value="DUF6655"/>
</dbReference>
<sequence>MYRFLPLLLPVLLVAAGCTTIRETEPGQTARHQMLLTNAADDVGAQIAPNLPAGTRIYVDTTNFGSEGEYRSQYVISAIKAALLRQGYGLAREIGDADTILDISNGALSIDRTEKLFGIPSADVPIPLAGTASTPEVALWKSKKRTGIAKVLLTFYDAETGTLQSGGMPLYGYSHYDRSSILFYGRTKTDLKDTPPKDSDDE</sequence>
<protein>
    <recommendedName>
        <fullName evidence="4">FlgO domain-containing protein</fullName>
    </recommendedName>
</protein>
<dbReference type="RefSeq" id="WP_353108868.1">
    <property type="nucleotide sequence ID" value="NZ_APND01000001.1"/>
</dbReference>
<keyword evidence="3" id="KW-1185">Reference proteome</keyword>
<proteinExistence type="predicted"/>
<evidence type="ECO:0000256" key="1">
    <source>
        <dbReference type="SAM" id="SignalP"/>
    </source>
</evidence>
<dbReference type="Proteomes" id="UP001460888">
    <property type="component" value="Unassembled WGS sequence"/>
</dbReference>
<dbReference type="Pfam" id="PF20360">
    <property type="entry name" value="DUF6655"/>
    <property type="match status" value="1"/>
</dbReference>
<reference evidence="2 3" key="1">
    <citation type="submission" date="2013-03" db="EMBL/GenBank/DDBJ databases">
        <title>Salinisphaera dokdonensis CL-ES53 Genome Sequencing.</title>
        <authorList>
            <person name="Li C."/>
            <person name="Lai Q."/>
            <person name="Shao Z."/>
        </authorList>
    </citation>
    <scope>NUCLEOTIDE SEQUENCE [LARGE SCALE GENOMIC DNA]</scope>
    <source>
        <strain evidence="2 3">CL-ES53</strain>
    </source>
</reference>
<feature type="signal peptide" evidence="1">
    <location>
        <begin position="1"/>
        <end position="15"/>
    </location>
</feature>
<dbReference type="EMBL" id="APND01000001">
    <property type="protein sequence ID" value="MES1928038.1"/>
    <property type="molecule type" value="Genomic_DNA"/>
</dbReference>
<comment type="caution">
    <text evidence="2">The sequence shown here is derived from an EMBL/GenBank/DDBJ whole genome shotgun (WGS) entry which is preliminary data.</text>
</comment>
<evidence type="ECO:0008006" key="4">
    <source>
        <dbReference type="Google" id="ProtNLM"/>
    </source>
</evidence>
<organism evidence="2 3">
    <name type="scientific">Salinisphaera dokdonensis CL-ES53</name>
    <dbReference type="NCBI Taxonomy" id="1304272"/>
    <lineage>
        <taxon>Bacteria</taxon>
        <taxon>Pseudomonadati</taxon>
        <taxon>Pseudomonadota</taxon>
        <taxon>Gammaproteobacteria</taxon>
        <taxon>Salinisphaerales</taxon>
        <taxon>Salinisphaeraceae</taxon>
        <taxon>Salinisphaera</taxon>
    </lineage>
</organism>